<accession>X1BSA7</accession>
<name>X1BSA7_9ZZZZ</name>
<comment type="caution">
    <text evidence="1">The sequence shown here is derived from an EMBL/GenBank/DDBJ whole genome shotgun (WGS) entry which is preliminary data.</text>
</comment>
<dbReference type="AlphaFoldDB" id="X1BSA7"/>
<evidence type="ECO:0000313" key="1">
    <source>
        <dbReference type="EMBL" id="GAG98614.1"/>
    </source>
</evidence>
<dbReference type="EMBL" id="BART01021302">
    <property type="protein sequence ID" value="GAG98614.1"/>
    <property type="molecule type" value="Genomic_DNA"/>
</dbReference>
<sequence length="186" mass="21980">MGYLSTDIARIPATGFDWYVFMLEDSWEDDLRREFHYHFKNLSREVGPEALVVIGDKPNDFFFQVFTRYSIYLKGYDGQRFPRPALLITDTSPQAIIDEPEILENAKILIFPIEEKYLRPGSITNFLRDLCYALQDPESFQALEELNDQTIYEKWGWISRYFELKPNFYGFGVDLNSILDNLMQKE</sequence>
<organism evidence="1">
    <name type="scientific">marine sediment metagenome</name>
    <dbReference type="NCBI Taxonomy" id="412755"/>
    <lineage>
        <taxon>unclassified sequences</taxon>
        <taxon>metagenomes</taxon>
        <taxon>ecological metagenomes</taxon>
    </lineage>
</organism>
<protein>
    <submittedName>
        <fullName evidence="1">Uncharacterized protein</fullName>
    </submittedName>
</protein>
<proteinExistence type="predicted"/>
<gene>
    <name evidence="1" type="ORF">S01H4_39345</name>
</gene>
<reference evidence="1" key="1">
    <citation type="journal article" date="2014" name="Front. Microbiol.">
        <title>High frequency of phylogenetically diverse reductive dehalogenase-homologous genes in deep subseafloor sedimentary metagenomes.</title>
        <authorList>
            <person name="Kawai M."/>
            <person name="Futagami T."/>
            <person name="Toyoda A."/>
            <person name="Takaki Y."/>
            <person name="Nishi S."/>
            <person name="Hori S."/>
            <person name="Arai W."/>
            <person name="Tsubouchi T."/>
            <person name="Morono Y."/>
            <person name="Uchiyama I."/>
            <person name="Ito T."/>
            <person name="Fujiyama A."/>
            <person name="Inagaki F."/>
            <person name="Takami H."/>
        </authorList>
    </citation>
    <scope>NUCLEOTIDE SEQUENCE</scope>
    <source>
        <strain evidence="1">Expedition CK06-06</strain>
    </source>
</reference>